<feature type="disulfide bond" evidence="4">
    <location>
        <begin position="603"/>
        <end position="620"/>
    </location>
</feature>
<comment type="caution">
    <text evidence="6">The sequence shown here is derived from an EMBL/GenBank/DDBJ whole genome shotgun (WGS) entry which is preliminary data.</text>
</comment>
<dbReference type="PROSITE" id="PS00022">
    <property type="entry name" value="EGF_1"/>
    <property type="match status" value="4"/>
</dbReference>
<dbReference type="EMBL" id="BQXS01002582">
    <property type="protein sequence ID" value="GKT32523.1"/>
    <property type="molecule type" value="Genomic_DNA"/>
</dbReference>
<feature type="disulfide bond" evidence="4">
    <location>
        <begin position="429"/>
        <end position="446"/>
    </location>
</feature>
<keyword evidence="2" id="KW-0677">Repeat</keyword>
<evidence type="ECO:0000256" key="4">
    <source>
        <dbReference type="PROSITE-ProRule" id="PRU00076"/>
    </source>
</evidence>
<feature type="domain" description="EGF-like" evidence="5">
    <location>
        <begin position="791"/>
        <end position="828"/>
    </location>
</feature>
<name>A0ABQ5KJ33_9EUKA</name>
<feature type="domain" description="EGF-like" evidence="5">
    <location>
        <begin position="593"/>
        <end position="631"/>
    </location>
</feature>
<dbReference type="SMART" id="SM00181">
    <property type="entry name" value="EGF"/>
    <property type="match status" value="18"/>
</dbReference>
<comment type="caution">
    <text evidence="4">Lacks conserved residue(s) required for the propagation of feature annotation.</text>
</comment>
<accession>A0ABQ5KJ33</accession>
<feature type="disulfide bond" evidence="4">
    <location>
        <begin position="425"/>
        <end position="435"/>
    </location>
</feature>
<evidence type="ECO:0000256" key="2">
    <source>
        <dbReference type="ARBA" id="ARBA00022737"/>
    </source>
</evidence>
<feature type="domain" description="EGF-like" evidence="5">
    <location>
        <begin position="421"/>
        <end position="458"/>
    </location>
</feature>
<proteinExistence type="predicted"/>
<dbReference type="InterPro" id="IPR051216">
    <property type="entry name" value="Teneurin"/>
</dbReference>
<feature type="disulfide bond" evidence="4">
    <location>
        <begin position="799"/>
        <end position="816"/>
    </location>
</feature>
<feature type="domain" description="EGF-like" evidence="5">
    <location>
        <begin position="635"/>
        <end position="671"/>
    </location>
</feature>
<sequence>DDFFTMDDDNRCTVLDCGSTCTTHGTCLFLEDLSDVECVCDSGWEGTSCGSQTCVNDCVHGECILESTYKCDCENSYWTGDACDELQCPDCGFAANGCALVDDTRVCICDEGWAHTPSAVIEGTAVGDIVPCYTPVSLEGCNHGNWTYNSMTDELTCECLTGWDYLGTDYDNCNDPTGCVSTCEHGSCSYYEGDFGCSCDTGWDGDACDTPVGCEPLCLNGTCAYDDVESSFYCDCSSSADWEADDDGSCQKPAGCGGDCLHGICTYDFDGEVFECYCDENWAIGEDNFCSVPDCDCGIGGSECTYNGEIFECECLEGWETTDTTFNSLGWSQCDSVTGCTMDCINGDCASGLDATDFFCNCWEYWAEDSSGQCTEVTCNNYCGSGSCVYSTILDVAYCSCDDGWLWDDEESTSIEDRVCIKPDCDSLCGANATCVYDIVTDTSGCVCDSGYENESFEMECTIQSCSPPCANGGVCYNGSCFCTDDWTGDFCEIPDCDCNGHGYCILNDSDEPECVCFSQWTGSDCSEDRCGTYNTLHGVCIDGVLVCTDNYEGDSCDTPPQGECTLDCLNGGYCSGQSCVCPSLYWTGDVCEIPICNLGDGCGSYGTCVENIETGNHECKCSYGYTLNGENQCEVLTCTPACSNGGSCTENDGVFSCDCEGIPWTGTTCNIPTCDGNCGDGACVLTDDDLEDHVCKCVLGYSVDPLSGDCVAGQCDPPCDPDHGTCNTEGAVPICECSNAEHWGGSDCSIPQCPDAVNACGPYGECVDNGDGTGACLCDLGWELGLTDCTSPTCDPICVNGTCISSSIDGKANVCECDAGYTGDDCNTVACIDMEAGHGICVNDVIYCSAGWGGDTCSDPVCTPECGHGSCQNEGAGAY</sequence>
<evidence type="ECO:0000313" key="7">
    <source>
        <dbReference type="Proteomes" id="UP001057375"/>
    </source>
</evidence>
<feature type="disulfide bond" evidence="4">
    <location>
        <begin position="466"/>
        <end position="476"/>
    </location>
</feature>
<feature type="disulfide bond" evidence="4">
    <location>
        <begin position="40"/>
        <end position="49"/>
    </location>
</feature>
<dbReference type="Gene3D" id="2.10.25.10">
    <property type="entry name" value="Laminin"/>
    <property type="match status" value="5"/>
</dbReference>
<feature type="disulfide bond" evidence="4">
    <location>
        <begin position="17"/>
        <end position="27"/>
    </location>
</feature>
<dbReference type="InterPro" id="IPR000742">
    <property type="entry name" value="EGF"/>
</dbReference>
<feature type="disulfide bond" evidence="4">
    <location>
        <begin position="199"/>
        <end position="208"/>
    </location>
</feature>
<dbReference type="PROSITE" id="PS01186">
    <property type="entry name" value="EGF_2"/>
    <property type="match status" value="3"/>
</dbReference>
<dbReference type="PANTHER" id="PTHR11219">
    <property type="entry name" value="TENEURIN AND N-ACETYLGLUCOSAMINE-1-PHOSPHODIESTER ALPHA-N-ACETYLGLUCOSAMINIDASE"/>
    <property type="match status" value="1"/>
</dbReference>
<feature type="disulfide bond" evidence="4">
    <location>
        <begin position="483"/>
        <end position="492"/>
    </location>
</feature>
<keyword evidence="1 4" id="KW-0245">EGF-like domain</keyword>
<evidence type="ECO:0000256" key="3">
    <source>
        <dbReference type="ARBA" id="ARBA00023157"/>
    </source>
</evidence>
<feature type="disulfide bond" evidence="4">
    <location>
        <begin position="21"/>
        <end position="38"/>
    </location>
</feature>
<evidence type="ECO:0000259" key="5">
    <source>
        <dbReference type="PROSITE" id="PS50026"/>
    </source>
</evidence>
<feature type="disulfide bond" evidence="4">
    <location>
        <begin position="639"/>
        <end position="649"/>
    </location>
</feature>
<keyword evidence="3 4" id="KW-1015">Disulfide bond</keyword>
<feature type="non-terminal residue" evidence="6">
    <location>
        <position position="1"/>
    </location>
</feature>
<feature type="domain" description="EGF-like" evidence="5">
    <location>
        <begin position="750"/>
        <end position="789"/>
    </location>
</feature>
<feature type="domain" description="EGF-like" evidence="5">
    <location>
        <begin position="175"/>
        <end position="209"/>
    </location>
</feature>
<feature type="disulfide bond" evidence="4">
    <location>
        <begin position="818"/>
        <end position="827"/>
    </location>
</feature>
<dbReference type="PANTHER" id="PTHR11219:SF69">
    <property type="entry name" value="TENEURIN-A"/>
    <property type="match status" value="1"/>
</dbReference>
<keyword evidence="7" id="KW-1185">Reference proteome</keyword>
<dbReference type="Proteomes" id="UP001057375">
    <property type="component" value="Unassembled WGS sequence"/>
</dbReference>
<protein>
    <submittedName>
        <fullName evidence="6">Unnamed protein product</fullName>
    </submittedName>
</protein>
<evidence type="ECO:0000313" key="6">
    <source>
        <dbReference type="EMBL" id="GKT32523.1"/>
    </source>
</evidence>
<feature type="domain" description="EGF-like" evidence="5">
    <location>
        <begin position="462"/>
        <end position="493"/>
    </location>
</feature>
<feature type="domain" description="EGF-like" evidence="5">
    <location>
        <begin position="13"/>
        <end position="50"/>
    </location>
</feature>
<evidence type="ECO:0000256" key="1">
    <source>
        <dbReference type="ARBA" id="ARBA00022536"/>
    </source>
</evidence>
<organism evidence="6 7">
    <name type="scientific">Aduncisulcus paluster</name>
    <dbReference type="NCBI Taxonomy" id="2918883"/>
    <lineage>
        <taxon>Eukaryota</taxon>
        <taxon>Metamonada</taxon>
        <taxon>Carpediemonas-like organisms</taxon>
        <taxon>Aduncisulcus</taxon>
    </lineage>
</organism>
<reference evidence="6" key="1">
    <citation type="submission" date="2022-03" db="EMBL/GenBank/DDBJ databases">
        <title>Draft genome sequence of Aduncisulcus paluster, a free-living microaerophilic Fornicata.</title>
        <authorList>
            <person name="Yuyama I."/>
            <person name="Kume K."/>
            <person name="Tamura T."/>
            <person name="Inagaki Y."/>
            <person name="Hashimoto T."/>
        </authorList>
    </citation>
    <scope>NUCLEOTIDE SEQUENCE</scope>
    <source>
        <strain evidence="6">NY0171</strain>
    </source>
</reference>
<gene>
    <name evidence="6" type="ORF">ADUPG1_002289</name>
</gene>
<feature type="non-terminal residue" evidence="6">
    <location>
        <position position="880"/>
    </location>
</feature>
<dbReference type="PROSITE" id="PS50026">
    <property type="entry name" value="EGF_3"/>
    <property type="match status" value="8"/>
</dbReference>